<dbReference type="Proteomes" id="UP000018208">
    <property type="component" value="Unassembled WGS sequence"/>
</dbReference>
<dbReference type="VEuPathDB" id="GiardiaDB:SS50377_22098"/>
<evidence type="ECO:0000313" key="6">
    <source>
        <dbReference type="Proteomes" id="UP000018208"/>
    </source>
</evidence>
<accession>V6LM69</accession>
<reference evidence="4 5" key="1">
    <citation type="journal article" date="2014" name="PLoS Genet.">
        <title>The Genome of Spironucleus salmonicida Highlights a Fish Pathogen Adapted to Fluctuating Environments.</title>
        <authorList>
            <person name="Xu F."/>
            <person name="Jerlstrom-Hultqvist J."/>
            <person name="Einarsson E."/>
            <person name="Astvaldsson A."/>
            <person name="Svard S.G."/>
            <person name="Andersson J.O."/>
        </authorList>
    </citation>
    <scope>NUCLEOTIDE SEQUENCE</scope>
    <source>
        <strain evidence="5">ATCC 50377</strain>
    </source>
</reference>
<organism evidence="4">
    <name type="scientific">Spironucleus salmonicida</name>
    <dbReference type="NCBI Taxonomy" id="348837"/>
    <lineage>
        <taxon>Eukaryota</taxon>
        <taxon>Metamonada</taxon>
        <taxon>Diplomonadida</taxon>
        <taxon>Hexamitidae</taxon>
        <taxon>Hexamitinae</taxon>
        <taxon>Spironucleus</taxon>
    </lineage>
</organism>
<gene>
    <name evidence="4" type="ORF">SS50377_14312</name>
    <name evidence="5" type="ORF">SS50377_22098</name>
</gene>
<evidence type="ECO:0000313" key="4">
    <source>
        <dbReference type="EMBL" id="EST45740.1"/>
    </source>
</evidence>
<dbReference type="Pfam" id="PF25137">
    <property type="entry name" value="ADH_Fe_C"/>
    <property type="match status" value="1"/>
</dbReference>
<evidence type="ECO:0000259" key="2">
    <source>
        <dbReference type="Pfam" id="PF00465"/>
    </source>
</evidence>
<feature type="domain" description="Alcohol dehydrogenase iron-type/glycerol dehydrogenase GldA" evidence="2">
    <location>
        <begin position="10"/>
        <end position="157"/>
    </location>
</feature>
<dbReference type="InterPro" id="IPR001670">
    <property type="entry name" value="ADH_Fe/GldA"/>
</dbReference>
<dbReference type="Gene3D" id="1.20.1090.10">
    <property type="entry name" value="Dehydroquinate synthase-like - alpha domain"/>
    <property type="match status" value="1"/>
</dbReference>
<proteinExistence type="predicted"/>
<dbReference type="OrthoDB" id="339764at2759"/>
<reference evidence="5" key="2">
    <citation type="submission" date="2020-12" db="EMBL/GenBank/DDBJ databases">
        <title>New Spironucleus salmonicida genome in near-complete chromosomes.</title>
        <authorList>
            <person name="Xu F."/>
            <person name="Kurt Z."/>
            <person name="Jimenez-Gonzalez A."/>
            <person name="Astvaldsson A."/>
            <person name="Andersson J.O."/>
            <person name="Svard S.G."/>
        </authorList>
    </citation>
    <scope>NUCLEOTIDE SEQUENCE</scope>
    <source>
        <strain evidence="5">ATCC 50377</strain>
    </source>
</reference>
<dbReference type="GO" id="GO:0046872">
    <property type="term" value="F:metal ion binding"/>
    <property type="evidence" value="ECO:0007669"/>
    <property type="project" value="InterPro"/>
</dbReference>
<dbReference type="EMBL" id="KI546089">
    <property type="protein sequence ID" value="EST45740.1"/>
    <property type="molecule type" value="Genomic_DNA"/>
</dbReference>
<dbReference type="AlphaFoldDB" id="V6LM69"/>
<dbReference type="EMBL" id="AUWU02000002">
    <property type="protein sequence ID" value="KAH0576534.1"/>
    <property type="molecule type" value="Genomic_DNA"/>
</dbReference>
<keyword evidence="6" id="KW-1185">Reference proteome</keyword>
<name>V6LM69_9EUKA</name>
<protein>
    <submittedName>
        <fullName evidence="4">Alcohol dehydrogenase</fullName>
    </submittedName>
</protein>
<keyword evidence="1" id="KW-0560">Oxidoreductase</keyword>
<feature type="domain" description="Fe-containing alcohol dehydrogenase-like C-terminal" evidence="3">
    <location>
        <begin position="183"/>
        <end position="278"/>
    </location>
</feature>
<dbReference type="Gene3D" id="3.40.50.1970">
    <property type="match status" value="1"/>
</dbReference>
<sequence length="343" mass="37571">MIPLTEYNIPTLLYLQNDYLTPLKLHLPSLGQKCIVLTGKTSHVKTNTLQPTLKLLKELNIEFYHSDIITPNPTHEQIHTAAKASPFKPDFIIGIGGGSVLDAAKALAFAVNGVDNLGQKTQIAPIKLAGICLASGTGSEVTQYSILTQHNIKSSIPNFAFFDVCVVPFSLQASLPENQLKSTHWDIFCHATEAALNIKTTPEVRATSMKALELLKINDLYSKALAAIYAGISIAKAGTSVPHGLSYAITTFKGLSHGAACAVFSCDWLEMFQKEGKKEIIEAYFGEYNIQKLRKAIVTDVGEKPKLTIDEAQMYAEQLIKSGKLAAHFEKISYEQVVDLYLK</sequence>
<dbReference type="PANTHER" id="PTHR11496:SF103">
    <property type="entry name" value="DEHYDROGENASE, PUTATIVE-RELATED"/>
    <property type="match status" value="1"/>
</dbReference>
<dbReference type="SUPFAM" id="SSF56796">
    <property type="entry name" value="Dehydroquinate synthase-like"/>
    <property type="match status" value="1"/>
</dbReference>
<dbReference type="InterPro" id="IPR056798">
    <property type="entry name" value="ADH_Fe_C"/>
</dbReference>
<dbReference type="Pfam" id="PF00465">
    <property type="entry name" value="Fe-ADH"/>
    <property type="match status" value="1"/>
</dbReference>
<dbReference type="GO" id="GO:0004022">
    <property type="term" value="F:alcohol dehydrogenase (NAD+) activity"/>
    <property type="evidence" value="ECO:0007669"/>
    <property type="project" value="TreeGrafter"/>
</dbReference>
<evidence type="ECO:0000259" key="3">
    <source>
        <dbReference type="Pfam" id="PF25137"/>
    </source>
</evidence>
<dbReference type="PANTHER" id="PTHR11496">
    <property type="entry name" value="ALCOHOL DEHYDROGENASE"/>
    <property type="match status" value="1"/>
</dbReference>
<evidence type="ECO:0000256" key="1">
    <source>
        <dbReference type="ARBA" id="ARBA00023002"/>
    </source>
</evidence>
<dbReference type="InterPro" id="IPR039697">
    <property type="entry name" value="Alcohol_dehydrogenase_Fe"/>
</dbReference>
<evidence type="ECO:0000313" key="5">
    <source>
        <dbReference type="EMBL" id="KAH0576534.1"/>
    </source>
</evidence>